<dbReference type="SUPFAM" id="SSF82861">
    <property type="entry name" value="Mechanosensitive channel protein MscS (YggB), transmembrane region"/>
    <property type="match status" value="1"/>
</dbReference>
<keyword evidence="5 8" id="KW-1133">Transmembrane helix</keyword>
<keyword evidence="6 8" id="KW-0472">Membrane</keyword>
<evidence type="ECO:0000256" key="7">
    <source>
        <dbReference type="SAM" id="Coils"/>
    </source>
</evidence>
<keyword evidence="12" id="KW-1185">Reference proteome</keyword>
<feature type="transmembrane region" description="Helical" evidence="8">
    <location>
        <begin position="626"/>
        <end position="645"/>
    </location>
</feature>
<dbReference type="PANTHER" id="PTHR30347:SF1">
    <property type="entry name" value="MECHANOSENSITIVE CHANNEL MSCK"/>
    <property type="match status" value="1"/>
</dbReference>
<feature type="transmembrane region" description="Helical" evidence="8">
    <location>
        <begin position="21"/>
        <end position="43"/>
    </location>
</feature>
<evidence type="ECO:0000313" key="12">
    <source>
        <dbReference type="Proteomes" id="UP000182998"/>
    </source>
</evidence>
<dbReference type="InterPro" id="IPR049278">
    <property type="entry name" value="MS_channel_C"/>
</dbReference>
<keyword evidence="4 8" id="KW-0812">Transmembrane</keyword>
<feature type="transmembrane region" description="Helical" evidence="8">
    <location>
        <begin position="516"/>
        <end position="537"/>
    </location>
</feature>
<dbReference type="Gene3D" id="1.10.287.1260">
    <property type="match status" value="1"/>
</dbReference>
<feature type="domain" description="Mechanosensitive ion channel MscS" evidence="9">
    <location>
        <begin position="806"/>
        <end position="872"/>
    </location>
</feature>
<comment type="similarity">
    <text evidence="2">Belongs to the MscS (TC 1.A.23) family.</text>
</comment>
<name>A0A1G5DPV1_LEGMI</name>
<feature type="transmembrane region" description="Helical" evidence="8">
    <location>
        <begin position="403"/>
        <end position="423"/>
    </location>
</feature>
<dbReference type="RefSeq" id="WP_231852109.1">
    <property type="nucleotide sequence ID" value="NZ_CP020615.1"/>
</dbReference>
<dbReference type="SUPFAM" id="SSF50182">
    <property type="entry name" value="Sm-like ribonucleoproteins"/>
    <property type="match status" value="1"/>
</dbReference>
<evidence type="ECO:0000256" key="8">
    <source>
        <dbReference type="SAM" id="Phobius"/>
    </source>
</evidence>
<sequence>MHPLRKQNSSKRSNASVNSWHRLWFYLMVGLALFWPSLTPLYAKSDGSANKLIEYLVQEKNNLTQGLNETKLVAPPANQAEYDKSMQENKAMLALNRAKITSLESFLVNQKKLQQDFTLRLKRLQQTPLSDSDQINAQQRISNLNTLLDINKKGIELITEDLALANRYQDALTVQSQQLELWKSKNQMHQQLEKLRAQEDRLRESLEKLYENSIKLQQQAKSSTYSVPNYTLEARLLLNNQVINLTQYKIAEIDLQKKLVKADYKLEKSPDIRTLQAVTETYKNAITQLVEMEESLKKMVSMLTNEQLQFTDANLKQQFSALMRIIKSKIEGIVIQQQTLQEDLENHEQELKKQLSVRQSLSEYRIDSWPTIIEQISKIPSQFYHYIKSLVLKVKDNYLWQDVLPATLLWVALFSVILVSLGLHRILKHLTRDKERSRLSGHLYTGTLTLLSRNLPHLTFATSIILLLYLNHVLFANYQLLLNLIGVWLTFRTLILIASLALLERVSDASGKDVSLFYRLKWLLLTGGWATALMVISNELPLSSILQDIFSRLFMLFLVAVSVVGWRSKEVITHILHPLMKSKKRYFRNAAMLLVVLIPLTLFTTAMIGLVGYINLAWTMSRYQMQILLLITGYVLIRGMLFDALELLSEWMISTLSNGWLWIEVVLKPLDKIFRVLLFIASLYVLFQLCGWYSDSAVILTLREYSEYPLVNLSGIHITPLSALEFIILLSIFVWAAKWTREFCYRWLYRDARDAGIRNSLSVFTQYAVILIGSLITLRVLGLDFSGMSMVIGGLAVGMGFGLRDFASNIVGGIMLLIERPVREGDLITIGSYEGRVAHIGIRSMRVSSWDNMEVLIPNAETFNKPFTNWTHQDSIVRTVVPIKVSRADDPEMIQQIIFDALASIPEIVLDPPAQVFLKQIDDALIEFEVRYFINVQIHTRFEIRSKLLFDIMARFKAAGVKPPIPPISIELKEGEDESPVLIKKKVEQ</sequence>
<feature type="domain" description="Mechanosensitive ion channel MscS C-terminal" evidence="10">
    <location>
        <begin position="880"/>
        <end position="961"/>
    </location>
</feature>
<evidence type="ECO:0000259" key="9">
    <source>
        <dbReference type="Pfam" id="PF00924"/>
    </source>
</evidence>
<feature type="transmembrane region" description="Helical" evidence="8">
    <location>
        <begin position="714"/>
        <end position="736"/>
    </location>
</feature>
<dbReference type="SUPFAM" id="SSF82689">
    <property type="entry name" value="Mechanosensitive channel protein MscS (YggB), C-terminal domain"/>
    <property type="match status" value="1"/>
</dbReference>
<keyword evidence="7" id="KW-0175">Coiled coil</keyword>
<evidence type="ECO:0000259" key="10">
    <source>
        <dbReference type="Pfam" id="PF21082"/>
    </source>
</evidence>
<organism evidence="11 12">
    <name type="scientific">Legionella micdadei</name>
    <name type="common">Tatlockia micdadei</name>
    <dbReference type="NCBI Taxonomy" id="451"/>
    <lineage>
        <taxon>Bacteria</taxon>
        <taxon>Pseudomonadati</taxon>
        <taxon>Pseudomonadota</taxon>
        <taxon>Gammaproteobacteria</taxon>
        <taxon>Legionellales</taxon>
        <taxon>Legionellaceae</taxon>
        <taxon>Legionella</taxon>
    </lineage>
</organism>
<dbReference type="Gene3D" id="3.30.70.100">
    <property type="match status" value="1"/>
</dbReference>
<dbReference type="InterPro" id="IPR011066">
    <property type="entry name" value="MscS_channel_C_sf"/>
</dbReference>
<accession>A0A1G5DPV1</accession>
<dbReference type="InterPro" id="IPR011014">
    <property type="entry name" value="MscS_channel_TM-2"/>
</dbReference>
<dbReference type="InterPro" id="IPR052702">
    <property type="entry name" value="MscS-like_channel"/>
</dbReference>
<keyword evidence="3" id="KW-1003">Cell membrane</keyword>
<feature type="transmembrane region" description="Helical" evidence="8">
    <location>
        <begin position="676"/>
        <end position="694"/>
    </location>
</feature>
<reference evidence="11 12" key="1">
    <citation type="submission" date="2016-10" db="EMBL/GenBank/DDBJ databases">
        <authorList>
            <person name="Varghese N."/>
            <person name="Submissions S."/>
        </authorList>
    </citation>
    <scope>NUCLEOTIDE SEQUENCE [LARGE SCALE GENOMIC DNA]</scope>
    <source>
        <strain evidence="11 12">ATCC 33218</strain>
    </source>
</reference>
<evidence type="ECO:0000313" key="11">
    <source>
        <dbReference type="EMBL" id="SCY16715.1"/>
    </source>
</evidence>
<feature type="transmembrane region" description="Helical" evidence="8">
    <location>
        <begin position="586"/>
        <end position="614"/>
    </location>
</feature>
<evidence type="ECO:0000256" key="3">
    <source>
        <dbReference type="ARBA" id="ARBA00022475"/>
    </source>
</evidence>
<proteinExistence type="inferred from homology"/>
<evidence type="ECO:0000256" key="2">
    <source>
        <dbReference type="ARBA" id="ARBA00008017"/>
    </source>
</evidence>
<gene>
    <name evidence="11" type="ORF">SAMN02982997_01019</name>
</gene>
<comment type="subcellular location">
    <subcellularLocation>
        <location evidence="1">Cell membrane</location>
        <topology evidence="1">Multi-pass membrane protein</topology>
    </subcellularLocation>
</comment>
<feature type="transmembrane region" description="Helical" evidence="8">
    <location>
        <begin position="549"/>
        <end position="566"/>
    </location>
</feature>
<evidence type="ECO:0000256" key="5">
    <source>
        <dbReference type="ARBA" id="ARBA00022989"/>
    </source>
</evidence>
<dbReference type="InterPro" id="IPR010920">
    <property type="entry name" value="LSM_dom_sf"/>
</dbReference>
<comment type="caution">
    <text evidence="11">The sequence shown here is derived from an EMBL/GenBank/DDBJ whole genome shotgun (WGS) entry which is preliminary data.</text>
</comment>
<feature type="transmembrane region" description="Helical" evidence="8">
    <location>
        <begin position="757"/>
        <end position="778"/>
    </location>
</feature>
<dbReference type="Gene3D" id="2.30.30.60">
    <property type="match status" value="1"/>
</dbReference>
<dbReference type="Pfam" id="PF00924">
    <property type="entry name" value="MS_channel_2nd"/>
    <property type="match status" value="1"/>
</dbReference>
<dbReference type="Pfam" id="PF21082">
    <property type="entry name" value="MS_channel_3rd"/>
    <property type="match status" value="1"/>
</dbReference>
<feature type="coiled-coil region" evidence="7">
    <location>
        <begin position="330"/>
        <end position="357"/>
    </location>
</feature>
<evidence type="ECO:0000256" key="4">
    <source>
        <dbReference type="ARBA" id="ARBA00022692"/>
    </source>
</evidence>
<feature type="transmembrane region" description="Helical" evidence="8">
    <location>
        <begin position="481"/>
        <end position="504"/>
    </location>
</feature>
<dbReference type="EMBL" id="FMVN01000004">
    <property type="protein sequence ID" value="SCY16715.1"/>
    <property type="molecule type" value="Genomic_DNA"/>
</dbReference>
<dbReference type="Proteomes" id="UP000182998">
    <property type="component" value="Unassembled WGS sequence"/>
</dbReference>
<protein>
    <submittedName>
        <fullName evidence="11">Potassium efflux system protein</fullName>
    </submittedName>
</protein>
<evidence type="ECO:0000256" key="6">
    <source>
        <dbReference type="ARBA" id="ARBA00023136"/>
    </source>
</evidence>
<dbReference type="InterPro" id="IPR006685">
    <property type="entry name" value="MscS_channel_2nd"/>
</dbReference>
<evidence type="ECO:0000256" key="1">
    <source>
        <dbReference type="ARBA" id="ARBA00004651"/>
    </source>
</evidence>
<dbReference type="InterPro" id="IPR023408">
    <property type="entry name" value="MscS_beta-dom_sf"/>
</dbReference>
<feature type="coiled-coil region" evidence="7">
    <location>
        <begin position="185"/>
        <end position="219"/>
    </location>
</feature>
<dbReference type="PANTHER" id="PTHR30347">
    <property type="entry name" value="POTASSIUM CHANNEL RELATED"/>
    <property type="match status" value="1"/>
</dbReference>
<feature type="transmembrane region" description="Helical" evidence="8">
    <location>
        <begin position="443"/>
        <end position="469"/>
    </location>
</feature>